<gene>
    <name evidence="1" type="ORF">PVOR_26063</name>
</gene>
<accession>A0A2R9SPK9</accession>
<protein>
    <submittedName>
        <fullName evidence="1">Uncharacterized protein</fullName>
    </submittedName>
</protein>
<sequence length="34" mass="3944">MAIGSMLTADRPGFMDEMFLRYLLVDKYSQSLSR</sequence>
<keyword evidence="2" id="KW-1185">Reference proteome</keyword>
<organism evidence="1 2">
    <name type="scientific">Paenibacillus vortex V453</name>
    <dbReference type="NCBI Taxonomy" id="715225"/>
    <lineage>
        <taxon>Bacteria</taxon>
        <taxon>Bacillati</taxon>
        <taxon>Bacillota</taxon>
        <taxon>Bacilli</taxon>
        <taxon>Bacillales</taxon>
        <taxon>Paenibacillaceae</taxon>
        <taxon>Paenibacillus</taxon>
    </lineage>
</organism>
<reference evidence="1 2" key="1">
    <citation type="journal article" date="2010" name="BMC Genomics">
        <title>Genome sequence of the pattern forming Paenibacillus vortex bacterium reveals potential for thriving in complex environments.</title>
        <authorList>
            <person name="Sirota-Madi A."/>
            <person name="Olender T."/>
            <person name="Helman Y."/>
            <person name="Ingham C."/>
            <person name="Brainis I."/>
            <person name="Roth D."/>
            <person name="Hagi E."/>
            <person name="Brodsky L."/>
            <person name="Leshkowitz D."/>
            <person name="Galatenko V."/>
            <person name="Nikolaev V."/>
            <person name="Mugasimangalam R.C."/>
            <person name="Bransburg-Zabary S."/>
            <person name="Gutnick D.L."/>
            <person name="Lancet D."/>
            <person name="Ben-Jacob E."/>
        </authorList>
    </citation>
    <scope>NUCLEOTIDE SEQUENCE [LARGE SCALE GENOMIC DNA]</scope>
    <source>
        <strain evidence="1 2">V453</strain>
    </source>
</reference>
<comment type="caution">
    <text evidence="1">The sequence shown here is derived from an EMBL/GenBank/DDBJ whole genome shotgun (WGS) entry which is preliminary data.</text>
</comment>
<dbReference type="AlphaFoldDB" id="A0A2R9SPK9"/>
<dbReference type="EMBL" id="ADHJ01000042">
    <property type="protein sequence ID" value="EFU39305.1"/>
    <property type="molecule type" value="Genomic_DNA"/>
</dbReference>
<name>A0A2R9SPK9_9BACL</name>
<dbReference type="KEGG" id="pvo:PVOR_26063"/>
<proteinExistence type="predicted"/>
<evidence type="ECO:0000313" key="2">
    <source>
        <dbReference type="Proteomes" id="UP000003094"/>
    </source>
</evidence>
<evidence type="ECO:0000313" key="1">
    <source>
        <dbReference type="EMBL" id="EFU39305.1"/>
    </source>
</evidence>
<dbReference type="Proteomes" id="UP000003094">
    <property type="component" value="Unassembled WGS sequence"/>
</dbReference>